<keyword evidence="3 5" id="KW-1133">Transmembrane helix</keyword>
<dbReference type="AlphaFoldDB" id="A0A8A4ZBE4"/>
<keyword evidence="4 5" id="KW-0472">Membrane</keyword>
<evidence type="ECO:0000313" key="8">
    <source>
        <dbReference type="Proteomes" id="UP000663937"/>
    </source>
</evidence>
<evidence type="ECO:0000256" key="4">
    <source>
        <dbReference type="ARBA" id="ARBA00023136"/>
    </source>
</evidence>
<feature type="transmembrane region" description="Helical" evidence="5">
    <location>
        <begin position="111"/>
        <end position="129"/>
    </location>
</feature>
<evidence type="ECO:0000313" key="7">
    <source>
        <dbReference type="EMBL" id="QTE29214.1"/>
    </source>
</evidence>
<feature type="domain" description="Integral membrane bound transporter" evidence="6">
    <location>
        <begin position="54"/>
        <end position="175"/>
    </location>
</feature>
<dbReference type="InterPro" id="IPR049453">
    <property type="entry name" value="Memb_transporter_dom"/>
</dbReference>
<feature type="transmembrane region" description="Helical" evidence="5">
    <location>
        <begin position="39"/>
        <end position="58"/>
    </location>
</feature>
<dbReference type="KEGG" id="psic:J4E96_18320"/>
<proteinExistence type="predicted"/>
<accession>A0A8A4ZBE4</accession>
<dbReference type="EMBL" id="CP071868">
    <property type="protein sequence ID" value="QTE29214.1"/>
    <property type="molecule type" value="Genomic_DNA"/>
</dbReference>
<name>A0A8A4ZBE4_9MICO</name>
<evidence type="ECO:0000256" key="5">
    <source>
        <dbReference type="SAM" id="Phobius"/>
    </source>
</evidence>
<evidence type="ECO:0000256" key="1">
    <source>
        <dbReference type="ARBA" id="ARBA00004141"/>
    </source>
</evidence>
<keyword evidence="8" id="KW-1185">Reference proteome</keyword>
<feature type="transmembrane region" description="Helical" evidence="5">
    <location>
        <begin position="165"/>
        <end position="182"/>
    </location>
</feature>
<evidence type="ECO:0000256" key="2">
    <source>
        <dbReference type="ARBA" id="ARBA00022692"/>
    </source>
</evidence>
<sequence>MTAAAHDGAGQDHRSAPGRAGLVLRARARQGWARVRGSLVPVLGASAAAGLSFAIAKYGLGHEFPFFAPVSAWVALGFSADRPVRRVAELSIGVAVGVAFGDLLVHLIGSGWWQISVVLAVSALVGRFIDRGALLTTQAGVQAIVIVGLPTIQATGGPIGRWTDALVGGGVALLVATLGSTDPRRRPRQQARNAMHELSGMLRTLARGLRQDDPAGAEESLVRGRAAEPAFEDWRAGAKSSREIARVSPGWVRYSDELTALQDAAAKADHAMRNARVLARRAIGILGADRDLTGLAAAVGDLADACIEIAVAFGTDRPLDRARSDLLAIADRMDPFTLAPRDWQAQSQVLLLRSLVVDLLEVAGVEPQVARDRLPPL</sequence>
<organism evidence="7 8">
    <name type="scientific">Pengzhenrongella sicca</name>
    <dbReference type="NCBI Taxonomy" id="2819238"/>
    <lineage>
        <taxon>Bacteria</taxon>
        <taxon>Bacillati</taxon>
        <taxon>Actinomycetota</taxon>
        <taxon>Actinomycetes</taxon>
        <taxon>Micrococcales</taxon>
        <taxon>Pengzhenrongella</taxon>
    </lineage>
</organism>
<dbReference type="GO" id="GO:0016020">
    <property type="term" value="C:membrane"/>
    <property type="evidence" value="ECO:0007669"/>
    <property type="project" value="UniProtKB-SubCell"/>
</dbReference>
<comment type="subcellular location">
    <subcellularLocation>
        <location evidence="1">Membrane</location>
        <topology evidence="1">Multi-pass membrane protein</topology>
    </subcellularLocation>
</comment>
<protein>
    <submittedName>
        <fullName evidence="7">FUSC family protein</fullName>
    </submittedName>
</protein>
<evidence type="ECO:0000256" key="3">
    <source>
        <dbReference type="ARBA" id="ARBA00022989"/>
    </source>
</evidence>
<dbReference type="RefSeq" id="WP_227423480.1">
    <property type="nucleotide sequence ID" value="NZ_CP071868.1"/>
</dbReference>
<keyword evidence="2 5" id="KW-0812">Transmembrane</keyword>
<evidence type="ECO:0000259" key="6">
    <source>
        <dbReference type="Pfam" id="PF13515"/>
    </source>
</evidence>
<dbReference type="Proteomes" id="UP000663937">
    <property type="component" value="Chromosome"/>
</dbReference>
<gene>
    <name evidence="7" type="ORF">J4E96_18320</name>
</gene>
<feature type="transmembrane region" description="Helical" evidence="5">
    <location>
        <begin position="141"/>
        <end position="159"/>
    </location>
</feature>
<reference evidence="7" key="1">
    <citation type="submission" date="2021-03" db="EMBL/GenBank/DDBJ databases">
        <title>Pengzhenrongella sicca gen. nov., sp. nov., a new member of suborder Micrococcineae isolated from High-Arctic tundra soil.</title>
        <authorList>
            <person name="Peng F."/>
        </authorList>
    </citation>
    <scope>NUCLEOTIDE SEQUENCE</scope>
    <source>
        <strain evidence="7">LRZ-2</strain>
    </source>
</reference>
<dbReference type="Pfam" id="PF13515">
    <property type="entry name" value="FUSC_2"/>
    <property type="match status" value="1"/>
</dbReference>